<feature type="binding site" evidence="9">
    <location>
        <begin position="124"/>
        <end position="127"/>
    </location>
    <ligand>
        <name>GTP</name>
        <dbReference type="ChEBI" id="CHEBI:37565"/>
        <label>1</label>
    </ligand>
</feature>
<evidence type="ECO:0000256" key="8">
    <source>
        <dbReference type="ARBA" id="ARBA00053470"/>
    </source>
</evidence>
<feature type="binding site" evidence="9">
    <location>
        <begin position="14"/>
        <end position="21"/>
    </location>
    <ligand>
        <name>GTP</name>
        <dbReference type="ChEBI" id="CHEBI:37565"/>
        <label>1</label>
    </ligand>
</feature>
<name>E0NMQ0_9FIRM</name>
<dbReference type="NCBIfam" id="TIGR00231">
    <property type="entry name" value="small_GTP"/>
    <property type="match status" value="2"/>
</dbReference>
<evidence type="ECO:0000256" key="2">
    <source>
        <dbReference type="ARBA" id="ARBA00020953"/>
    </source>
</evidence>
<keyword evidence="5 9" id="KW-0547">Nucleotide-binding</keyword>
<comment type="similarity">
    <text evidence="1 9 10 11">Belongs to the TRAFAC class TrmE-Era-EngA-EngB-Septin-like GTPase superfamily. EngA (Der) GTPase family.</text>
</comment>
<keyword evidence="4 11" id="KW-0677">Repeat</keyword>
<accession>E0NMQ0</accession>
<organism evidence="13 14">
    <name type="scientific">Peptoniphilus duerdenii ATCC BAA-1640</name>
    <dbReference type="NCBI Taxonomy" id="862517"/>
    <lineage>
        <taxon>Bacteria</taxon>
        <taxon>Bacillati</taxon>
        <taxon>Bacillota</taxon>
        <taxon>Tissierellia</taxon>
        <taxon>Tissierellales</taxon>
        <taxon>Peptoniphilaceae</taxon>
        <taxon>Peptoniphilus</taxon>
    </lineage>
</organism>
<dbReference type="FunFam" id="3.40.50.300:FF:000040">
    <property type="entry name" value="GTPase Der"/>
    <property type="match status" value="1"/>
</dbReference>
<dbReference type="Proteomes" id="UP000003280">
    <property type="component" value="Unassembled WGS sequence"/>
</dbReference>
<feature type="binding site" evidence="9">
    <location>
        <begin position="61"/>
        <end position="65"/>
    </location>
    <ligand>
        <name>GTP</name>
        <dbReference type="ChEBI" id="CHEBI:37565"/>
        <label>1</label>
    </ligand>
</feature>
<evidence type="ECO:0000256" key="3">
    <source>
        <dbReference type="ARBA" id="ARBA00022517"/>
    </source>
</evidence>
<keyword evidence="6 9" id="KW-0342">GTP-binding</keyword>
<dbReference type="FunFam" id="3.40.50.300:FF:000057">
    <property type="entry name" value="GTPase Der"/>
    <property type="match status" value="1"/>
</dbReference>
<dbReference type="GO" id="GO:0043022">
    <property type="term" value="F:ribosome binding"/>
    <property type="evidence" value="ECO:0007669"/>
    <property type="project" value="TreeGrafter"/>
</dbReference>
<dbReference type="CDD" id="cd01894">
    <property type="entry name" value="EngA1"/>
    <property type="match status" value="1"/>
</dbReference>
<sequence length="442" mass="49670">MEVIMEKPIVSIIGKPNVGKSTLFNKIVGRKISITEDTPGVTRDRIYSDASWQGRKFLLVDTGGLDLKDEDIFMSSIKGQADLALETSDVIIFVLDGIHGLSPTDVDIAKYLRRSNKKIILCINKYDSKSAKDNYYDFFELGLGIPVLISAEQGTGVGDLLDIVTSEFEIDTSDEYDETVRVTLIGKPNVGKSSLINFILGEERSIVTDIPGTTRDSIDSHFIYKDTELTLVDTAGLRKKKKINEAVERYSVIRTLTAIERSNVCILLIDAEEGVSEQDSKIVGYAHDNNKAIVVAVNKWDAVTKDNDSIKKYEKSIRERLPFINYAPIIFISALTGQRVDKLLDTVLIANNNYNHRIKTSVLNEILNKAVLMNQPPSDKGKRGRLYFGQQVATRPPRFLLSVNDKELFHFSYIRYIENQIRESYSFIGTPIKIDLKNRSGD</sequence>
<evidence type="ECO:0000256" key="5">
    <source>
        <dbReference type="ARBA" id="ARBA00022741"/>
    </source>
</evidence>
<dbReference type="SUPFAM" id="SSF52540">
    <property type="entry name" value="P-loop containing nucleoside triphosphate hydrolases"/>
    <property type="match status" value="2"/>
</dbReference>
<comment type="function">
    <text evidence="8 9 11">GTPase that plays an essential role in the late steps of ribosome biogenesis.</text>
</comment>
<evidence type="ECO:0000256" key="10">
    <source>
        <dbReference type="PROSITE-ProRule" id="PRU01049"/>
    </source>
</evidence>
<comment type="caution">
    <text evidence="13">The sequence shown here is derived from an EMBL/GenBank/DDBJ whole genome shotgun (WGS) entry which is preliminary data.</text>
</comment>
<dbReference type="Gene3D" id="3.40.50.300">
    <property type="entry name" value="P-loop containing nucleotide triphosphate hydrolases"/>
    <property type="match status" value="2"/>
</dbReference>
<feature type="binding site" evidence="9">
    <location>
        <begin position="233"/>
        <end position="237"/>
    </location>
    <ligand>
        <name>GTP</name>
        <dbReference type="ChEBI" id="CHEBI:37565"/>
        <label>2</label>
    </ligand>
</feature>
<dbReference type="InterPro" id="IPR027417">
    <property type="entry name" value="P-loop_NTPase"/>
</dbReference>
<dbReference type="Pfam" id="PF14714">
    <property type="entry name" value="KH_dom-like"/>
    <property type="match status" value="1"/>
</dbReference>
<evidence type="ECO:0000256" key="11">
    <source>
        <dbReference type="RuleBase" id="RU004481"/>
    </source>
</evidence>
<dbReference type="GO" id="GO:0005525">
    <property type="term" value="F:GTP binding"/>
    <property type="evidence" value="ECO:0007669"/>
    <property type="project" value="UniProtKB-UniRule"/>
</dbReference>
<dbReference type="STRING" id="862517.HMPREF9225_1439"/>
<feature type="domain" description="EngA-type G" evidence="12">
    <location>
        <begin position="8"/>
        <end position="172"/>
    </location>
</feature>
<evidence type="ECO:0000256" key="9">
    <source>
        <dbReference type="HAMAP-Rule" id="MF_00195"/>
    </source>
</evidence>
<gene>
    <name evidence="9 13" type="primary">der</name>
    <name evidence="13" type="ORF">HMPREF9225_1439</name>
</gene>
<evidence type="ECO:0000313" key="14">
    <source>
        <dbReference type="Proteomes" id="UP000003280"/>
    </source>
</evidence>
<dbReference type="NCBIfam" id="TIGR03594">
    <property type="entry name" value="GTPase_EngA"/>
    <property type="match status" value="1"/>
</dbReference>
<dbReference type="Pfam" id="PF01926">
    <property type="entry name" value="MMR_HSR1"/>
    <property type="match status" value="2"/>
</dbReference>
<dbReference type="InterPro" id="IPR016484">
    <property type="entry name" value="GTPase_Der"/>
</dbReference>
<dbReference type="PANTHER" id="PTHR43834:SF6">
    <property type="entry name" value="GTPASE DER"/>
    <property type="match status" value="1"/>
</dbReference>
<dbReference type="CDD" id="cd01895">
    <property type="entry name" value="EngA2"/>
    <property type="match status" value="1"/>
</dbReference>
<dbReference type="PROSITE" id="PS51712">
    <property type="entry name" value="G_ENGA"/>
    <property type="match status" value="2"/>
</dbReference>
<evidence type="ECO:0000256" key="7">
    <source>
        <dbReference type="ARBA" id="ARBA00032345"/>
    </source>
</evidence>
<dbReference type="FunFam" id="3.30.300.20:FF:000004">
    <property type="entry name" value="GTPase Der"/>
    <property type="match status" value="1"/>
</dbReference>
<dbReference type="EMBL" id="AEEH01000047">
    <property type="protein sequence ID" value="EFM24868.1"/>
    <property type="molecule type" value="Genomic_DNA"/>
</dbReference>
<dbReference type="InterPro" id="IPR031166">
    <property type="entry name" value="G_ENGA"/>
</dbReference>
<proteinExistence type="inferred from homology"/>
<dbReference type="InterPro" id="IPR005225">
    <property type="entry name" value="Small_GTP-bd"/>
</dbReference>
<dbReference type="PANTHER" id="PTHR43834">
    <property type="entry name" value="GTPASE DER"/>
    <property type="match status" value="1"/>
</dbReference>
<comment type="subunit">
    <text evidence="9">Associates with the 50S ribosomal subunit.</text>
</comment>
<feature type="domain" description="EngA-type G" evidence="12">
    <location>
        <begin position="180"/>
        <end position="355"/>
    </location>
</feature>
<keyword evidence="3 9" id="KW-0690">Ribosome biogenesis</keyword>
<dbReference type="GO" id="GO:0042254">
    <property type="term" value="P:ribosome biogenesis"/>
    <property type="evidence" value="ECO:0007669"/>
    <property type="project" value="UniProtKB-KW"/>
</dbReference>
<evidence type="ECO:0000256" key="6">
    <source>
        <dbReference type="ARBA" id="ARBA00023134"/>
    </source>
</evidence>
<dbReference type="PIRSF" id="PIRSF006485">
    <property type="entry name" value="GTP-binding_EngA"/>
    <property type="match status" value="1"/>
</dbReference>
<dbReference type="HOGENOM" id="CLU_016077_6_2_9"/>
<feature type="binding site" evidence="9">
    <location>
        <begin position="298"/>
        <end position="301"/>
    </location>
    <ligand>
        <name>GTP</name>
        <dbReference type="ChEBI" id="CHEBI:37565"/>
        <label>2</label>
    </ligand>
</feature>
<dbReference type="eggNOG" id="COG1160">
    <property type="taxonomic scope" value="Bacteria"/>
</dbReference>
<keyword evidence="14" id="KW-1185">Reference proteome</keyword>
<dbReference type="HAMAP" id="MF_00195">
    <property type="entry name" value="GTPase_Der"/>
    <property type="match status" value="1"/>
</dbReference>
<dbReference type="InterPro" id="IPR032859">
    <property type="entry name" value="KH_dom-like"/>
</dbReference>
<dbReference type="Gene3D" id="3.30.300.20">
    <property type="match status" value="1"/>
</dbReference>
<feature type="binding site" evidence="9">
    <location>
        <begin position="186"/>
        <end position="193"/>
    </location>
    <ligand>
        <name>GTP</name>
        <dbReference type="ChEBI" id="CHEBI:37565"/>
        <label>2</label>
    </ligand>
</feature>
<evidence type="ECO:0000259" key="12">
    <source>
        <dbReference type="PROSITE" id="PS51712"/>
    </source>
</evidence>
<dbReference type="InterPro" id="IPR006073">
    <property type="entry name" value="GTP-bd"/>
</dbReference>
<evidence type="ECO:0000256" key="4">
    <source>
        <dbReference type="ARBA" id="ARBA00022737"/>
    </source>
</evidence>
<protein>
    <recommendedName>
        <fullName evidence="2 9">GTPase Der</fullName>
    </recommendedName>
    <alternativeName>
        <fullName evidence="7 9">GTP-binding protein EngA</fullName>
    </alternativeName>
</protein>
<dbReference type="AlphaFoldDB" id="E0NMQ0"/>
<reference evidence="13 14" key="1">
    <citation type="submission" date="2010-07" db="EMBL/GenBank/DDBJ databases">
        <authorList>
            <person name="Muzny D."/>
            <person name="Qin X."/>
            <person name="Deng J."/>
            <person name="Jiang H."/>
            <person name="Liu Y."/>
            <person name="Qu J."/>
            <person name="Song X.-Z."/>
            <person name="Zhang L."/>
            <person name="Thornton R."/>
            <person name="Coyle M."/>
            <person name="Francisco L."/>
            <person name="Jackson L."/>
            <person name="Javaid M."/>
            <person name="Korchina V."/>
            <person name="Kovar C."/>
            <person name="Mata R."/>
            <person name="Mathew T."/>
            <person name="Ngo R."/>
            <person name="Nguyen L."/>
            <person name="Nguyen N."/>
            <person name="Okwuonu G."/>
            <person name="Ongeri F."/>
            <person name="Pham C."/>
            <person name="Simmons D."/>
            <person name="Wilczek-Boney K."/>
            <person name="Hale W."/>
            <person name="Jakkamsetti A."/>
            <person name="Pham P."/>
            <person name="Ruth R."/>
            <person name="San Lucas F."/>
            <person name="Warren J."/>
            <person name="Zhang J."/>
            <person name="Zhao Z."/>
            <person name="Zhou C."/>
            <person name="Zhu D."/>
            <person name="Lee S."/>
            <person name="Bess C."/>
            <person name="Blankenburg K."/>
            <person name="Forbes L."/>
            <person name="Fu Q."/>
            <person name="Gubbala S."/>
            <person name="Hirani K."/>
            <person name="Jayaseelan J.C."/>
            <person name="Lara F."/>
            <person name="Munidasa M."/>
            <person name="Palculict T."/>
            <person name="Patil S."/>
            <person name="Pu L.-L."/>
            <person name="Saada N."/>
            <person name="Tang L."/>
            <person name="Weissenberger G."/>
            <person name="Zhu Y."/>
            <person name="Hemphill L."/>
            <person name="Shang Y."/>
            <person name="Youmans B."/>
            <person name="Ayvaz T."/>
            <person name="Ross M."/>
            <person name="Santibanez J."/>
            <person name="Aqrawi P."/>
            <person name="Gross S."/>
            <person name="Joshi V."/>
            <person name="Fowler G."/>
            <person name="Nazareth L."/>
            <person name="Reid J."/>
            <person name="Worley K."/>
            <person name="Petrosino J."/>
            <person name="Highlander S."/>
            <person name="Gibbs R."/>
        </authorList>
    </citation>
    <scope>NUCLEOTIDE SEQUENCE [LARGE SCALE GENOMIC DNA]</scope>
    <source>
        <strain evidence="13 14">ATCC BAA-1640</strain>
    </source>
</reference>
<dbReference type="InterPro" id="IPR015946">
    <property type="entry name" value="KH_dom-like_a/b"/>
</dbReference>
<evidence type="ECO:0000313" key="13">
    <source>
        <dbReference type="EMBL" id="EFM24868.1"/>
    </source>
</evidence>
<evidence type="ECO:0000256" key="1">
    <source>
        <dbReference type="ARBA" id="ARBA00008279"/>
    </source>
</evidence>